<evidence type="ECO:0000256" key="5">
    <source>
        <dbReference type="ARBA" id="ARBA00022970"/>
    </source>
</evidence>
<protein>
    <submittedName>
        <fullName evidence="9">ABC transporter permease</fullName>
    </submittedName>
</protein>
<keyword evidence="4" id="KW-0812">Transmembrane</keyword>
<dbReference type="Pfam" id="PF02653">
    <property type="entry name" value="BPD_transp_2"/>
    <property type="match status" value="1"/>
</dbReference>
<gene>
    <name evidence="9" type="ORF">CN97_14910</name>
</gene>
<dbReference type="RefSeq" id="WP_035709959.1">
    <property type="nucleotide sequence ID" value="NZ_CAMIFG010000010.1"/>
</dbReference>
<keyword evidence="3" id="KW-1003">Cell membrane</keyword>
<keyword evidence="2" id="KW-0813">Transport</keyword>
<dbReference type="AlphaFoldDB" id="A0A086Y6X3"/>
<comment type="subcellular location">
    <subcellularLocation>
        <location evidence="1">Cell membrane</location>
        <topology evidence="1">Multi-pass membrane protein</topology>
    </subcellularLocation>
</comment>
<organism evidence="9 10">
    <name type="scientific">Haematobacter massiliensis</name>
    <dbReference type="NCBI Taxonomy" id="195105"/>
    <lineage>
        <taxon>Bacteria</taxon>
        <taxon>Pseudomonadati</taxon>
        <taxon>Pseudomonadota</taxon>
        <taxon>Alphaproteobacteria</taxon>
        <taxon>Rhodobacterales</taxon>
        <taxon>Paracoccaceae</taxon>
        <taxon>Haematobacter</taxon>
    </lineage>
</organism>
<dbReference type="PANTHER" id="PTHR11795">
    <property type="entry name" value="BRANCHED-CHAIN AMINO ACID TRANSPORT SYSTEM PERMEASE PROTEIN LIVH"/>
    <property type="match status" value="1"/>
</dbReference>
<dbReference type="GO" id="GO:0022857">
    <property type="term" value="F:transmembrane transporter activity"/>
    <property type="evidence" value="ECO:0007669"/>
    <property type="project" value="InterPro"/>
</dbReference>
<dbReference type="InterPro" id="IPR052157">
    <property type="entry name" value="BCAA_transport_permease"/>
</dbReference>
<reference evidence="9 10" key="1">
    <citation type="submission" date="2014-03" db="EMBL/GenBank/DDBJ databases">
        <title>Genome of Haematobacter massiliensis CCUG 47968.</title>
        <authorList>
            <person name="Wang D."/>
            <person name="Wang G."/>
        </authorList>
    </citation>
    <scope>NUCLEOTIDE SEQUENCE [LARGE SCALE GENOMIC DNA]</scope>
    <source>
        <strain evidence="9 10">CCUG 47968</strain>
    </source>
</reference>
<dbReference type="PANTHER" id="PTHR11795:SF450">
    <property type="entry name" value="ABC TRANSPORTER PERMEASE PROTEIN"/>
    <property type="match status" value="1"/>
</dbReference>
<dbReference type="EMBL" id="JGYG01000004">
    <property type="protein sequence ID" value="KFI30023.1"/>
    <property type="molecule type" value="Genomic_DNA"/>
</dbReference>
<dbReference type="eggNOG" id="COG0559">
    <property type="taxonomic scope" value="Bacteria"/>
</dbReference>
<accession>A0A086Y6X3</accession>
<name>A0A086Y6X3_9RHOB</name>
<evidence type="ECO:0000256" key="3">
    <source>
        <dbReference type="ARBA" id="ARBA00022475"/>
    </source>
</evidence>
<sequence>MTPTLMWQAVLAGLANSFIYALVGIGIAVIFKGTRIINAMQGDFAVIGGMVAVYAVSLSGLPYPVGFVVGIVAGAATGWLIDLLCVRPMMRRHAEEDAFLLLTIGLAFTIGAAVLYFAGRDAHLLPGIGGSGSVEIFGAYMPIHAIWLIVIALVMVAGLWAFYRFSIIGLSMTAASISPEGAATNGINVARMRGYTFLLGGAIGALAGILVTPLIAVSYQMGLGITLKGFAAAILGGLTNPLGALLGGLVIGLSEALAAVGLSSGYKDVVALGIMLVMMVLLPNGLLGRAGRKGG</sequence>
<dbReference type="GO" id="GO:0005886">
    <property type="term" value="C:plasma membrane"/>
    <property type="evidence" value="ECO:0007669"/>
    <property type="project" value="UniProtKB-SubCell"/>
</dbReference>
<dbReference type="Proteomes" id="UP000028826">
    <property type="component" value="Unassembled WGS sequence"/>
</dbReference>
<dbReference type="CDD" id="cd06582">
    <property type="entry name" value="TM_PBP1_LivH_like"/>
    <property type="match status" value="1"/>
</dbReference>
<evidence type="ECO:0000313" key="10">
    <source>
        <dbReference type="Proteomes" id="UP000028826"/>
    </source>
</evidence>
<dbReference type="STRING" id="195105.CN97_14910"/>
<dbReference type="GO" id="GO:0006865">
    <property type="term" value="P:amino acid transport"/>
    <property type="evidence" value="ECO:0007669"/>
    <property type="project" value="UniProtKB-KW"/>
</dbReference>
<dbReference type="OrthoDB" id="9810089at2"/>
<evidence type="ECO:0000256" key="8">
    <source>
        <dbReference type="ARBA" id="ARBA00037998"/>
    </source>
</evidence>
<dbReference type="InterPro" id="IPR001851">
    <property type="entry name" value="ABC_transp_permease"/>
</dbReference>
<evidence type="ECO:0000256" key="1">
    <source>
        <dbReference type="ARBA" id="ARBA00004651"/>
    </source>
</evidence>
<keyword evidence="10" id="KW-1185">Reference proteome</keyword>
<keyword evidence="6" id="KW-1133">Transmembrane helix</keyword>
<evidence type="ECO:0000256" key="6">
    <source>
        <dbReference type="ARBA" id="ARBA00022989"/>
    </source>
</evidence>
<evidence type="ECO:0000256" key="4">
    <source>
        <dbReference type="ARBA" id="ARBA00022692"/>
    </source>
</evidence>
<keyword evidence="7" id="KW-0472">Membrane</keyword>
<evidence type="ECO:0000256" key="2">
    <source>
        <dbReference type="ARBA" id="ARBA00022448"/>
    </source>
</evidence>
<keyword evidence="5" id="KW-0029">Amino-acid transport</keyword>
<evidence type="ECO:0000313" key="9">
    <source>
        <dbReference type="EMBL" id="KFI30023.1"/>
    </source>
</evidence>
<evidence type="ECO:0000256" key="7">
    <source>
        <dbReference type="ARBA" id="ARBA00023136"/>
    </source>
</evidence>
<comment type="caution">
    <text evidence="9">The sequence shown here is derived from an EMBL/GenBank/DDBJ whole genome shotgun (WGS) entry which is preliminary data.</text>
</comment>
<comment type="similarity">
    <text evidence="8">Belongs to the binding-protein-dependent transport system permease family. LivHM subfamily.</text>
</comment>
<proteinExistence type="inferred from homology"/>